<sequence>MTGTTSDPITPVNRTDTNLPNDLPNLQEQILNHISSLKALVQLHNESPTGSVRPIRLSFDDEERPKEKHDEEPEDLRKPYKEVLKSPFSRRIIKFSAPNHQTQTNLKIYDGSTDPDDHITRFMGAANQGEWEMPIRCRMFQQTLDGPARGWFDRLPNGCIDNWTDVREAFVERFALKRKCCKDPTEVSKIVKKANEIILDFKERWTKEMSYIPDVPIVMQISSFMSNSKCPELTRRFSDQVPKTVTEMMKRVDDFVKSEEVFTNTELPKGEFPKKVIATQFRGSRPPRHSYRNGPPRMDIHYRMDHYQPYVPLRAPDRRYDNRRHDTT</sequence>
<dbReference type="PANTHER" id="PTHR33223:SF11">
    <property type="entry name" value="ELEMENT PROTEIN, PUTATIVE-RELATED"/>
    <property type="match status" value="1"/>
</dbReference>
<comment type="caution">
    <text evidence="3">The sequence shown here is derived from an EMBL/GenBank/DDBJ whole genome shotgun (WGS) entry which is preliminary data.</text>
</comment>
<dbReference type="EMBL" id="BQNB010011709">
    <property type="protein sequence ID" value="GJS94144.1"/>
    <property type="molecule type" value="Genomic_DNA"/>
</dbReference>
<gene>
    <name evidence="3" type="ORF">Tco_0801112</name>
</gene>
<feature type="region of interest" description="Disordered" evidence="1">
    <location>
        <begin position="1"/>
        <end position="23"/>
    </location>
</feature>
<evidence type="ECO:0000259" key="2">
    <source>
        <dbReference type="Pfam" id="PF03732"/>
    </source>
</evidence>
<name>A0ABQ4ZV31_9ASTR</name>
<evidence type="ECO:0000313" key="4">
    <source>
        <dbReference type="Proteomes" id="UP001151760"/>
    </source>
</evidence>
<evidence type="ECO:0000256" key="1">
    <source>
        <dbReference type="SAM" id="MobiDB-lite"/>
    </source>
</evidence>
<dbReference type="Pfam" id="PF03732">
    <property type="entry name" value="Retrotrans_gag"/>
    <property type="match status" value="1"/>
</dbReference>
<dbReference type="InterPro" id="IPR005162">
    <property type="entry name" value="Retrotrans_gag_dom"/>
</dbReference>
<feature type="region of interest" description="Disordered" evidence="1">
    <location>
        <begin position="45"/>
        <end position="75"/>
    </location>
</feature>
<reference evidence="3" key="2">
    <citation type="submission" date="2022-01" db="EMBL/GenBank/DDBJ databases">
        <authorList>
            <person name="Yamashiro T."/>
            <person name="Shiraishi A."/>
            <person name="Satake H."/>
            <person name="Nakayama K."/>
        </authorList>
    </citation>
    <scope>NUCLEOTIDE SEQUENCE</scope>
</reference>
<dbReference type="GO" id="GO:0003964">
    <property type="term" value="F:RNA-directed DNA polymerase activity"/>
    <property type="evidence" value="ECO:0007669"/>
    <property type="project" value="UniProtKB-KW"/>
</dbReference>
<dbReference type="Proteomes" id="UP001151760">
    <property type="component" value="Unassembled WGS sequence"/>
</dbReference>
<protein>
    <submittedName>
        <fullName evidence="3">Reverse transcriptase domain-containing protein</fullName>
    </submittedName>
</protein>
<proteinExistence type="predicted"/>
<organism evidence="3 4">
    <name type="scientific">Tanacetum coccineum</name>
    <dbReference type="NCBI Taxonomy" id="301880"/>
    <lineage>
        <taxon>Eukaryota</taxon>
        <taxon>Viridiplantae</taxon>
        <taxon>Streptophyta</taxon>
        <taxon>Embryophyta</taxon>
        <taxon>Tracheophyta</taxon>
        <taxon>Spermatophyta</taxon>
        <taxon>Magnoliopsida</taxon>
        <taxon>eudicotyledons</taxon>
        <taxon>Gunneridae</taxon>
        <taxon>Pentapetalae</taxon>
        <taxon>asterids</taxon>
        <taxon>campanulids</taxon>
        <taxon>Asterales</taxon>
        <taxon>Asteraceae</taxon>
        <taxon>Asteroideae</taxon>
        <taxon>Anthemideae</taxon>
        <taxon>Anthemidinae</taxon>
        <taxon>Tanacetum</taxon>
    </lineage>
</organism>
<feature type="compositionally biased region" description="Basic and acidic residues" evidence="1">
    <location>
        <begin position="63"/>
        <end position="75"/>
    </location>
</feature>
<keyword evidence="3" id="KW-0695">RNA-directed DNA polymerase</keyword>
<dbReference type="PANTHER" id="PTHR33223">
    <property type="entry name" value="CCHC-TYPE DOMAIN-CONTAINING PROTEIN"/>
    <property type="match status" value="1"/>
</dbReference>
<keyword evidence="4" id="KW-1185">Reference proteome</keyword>
<evidence type="ECO:0000313" key="3">
    <source>
        <dbReference type="EMBL" id="GJS94144.1"/>
    </source>
</evidence>
<keyword evidence="3" id="KW-0808">Transferase</keyword>
<accession>A0ABQ4ZV31</accession>
<keyword evidence="3" id="KW-0548">Nucleotidyltransferase</keyword>
<feature type="domain" description="Retrotransposon gag" evidence="2">
    <location>
        <begin position="139"/>
        <end position="225"/>
    </location>
</feature>
<reference evidence="3" key="1">
    <citation type="journal article" date="2022" name="Int. J. Mol. Sci.">
        <title>Draft Genome of Tanacetum Coccineum: Genomic Comparison of Closely Related Tanacetum-Family Plants.</title>
        <authorList>
            <person name="Yamashiro T."/>
            <person name="Shiraishi A."/>
            <person name="Nakayama K."/>
            <person name="Satake H."/>
        </authorList>
    </citation>
    <scope>NUCLEOTIDE SEQUENCE</scope>
</reference>